<reference evidence="2" key="1">
    <citation type="journal article" date="2019" name="Int. J. Syst. Evol. Microbiol.">
        <title>The Global Catalogue of Microorganisms (GCM) 10K type strain sequencing project: providing services to taxonomists for standard genome sequencing and annotation.</title>
        <authorList>
            <consortium name="The Broad Institute Genomics Platform"/>
            <consortium name="The Broad Institute Genome Sequencing Center for Infectious Disease"/>
            <person name="Wu L."/>
            <person name="Ma J."/>
        </authorList>
    </citation>
    <scope>NUCLEOTIDE SEQUENCE [LARGE SCALE GENOMIC DNA]</scope>
    <source>
        <strain evidence="2">JCM 18127</strain>
    </source>
</reference>
<dbReference type="SUPFAM" id="SSF52540">
    <property type="entry name" value="P-loop containing nucleoside triphosphate hydrolases"/>
    <property type="match status" value="1"/>
</dbReference>
<accession>A0ABP8VYR4</accession>
<dbReference type="Proteomes" id="UP001500621">
    <property type="component" value="Unassembled WGS sequence"/>
</dbReference>
<protein>
    <recommendedName>
        <fullName evidence="3">Sulfotransferase family protein</fullName>
    </recommendedName>
</protein>
<proteinExistence type="predicted"/>
<dbReference type="RefSeq" id="WP_345263668.1">
    <property type="nucleotide sequence ID" value="NZ_BAABIM010000001.1"/>
</dbReference>
<dbReference type="EMBL" id="BAABIM010000001">
    <property type="protein sequence ID" value="GAA4676485.1"/>
    <property type="molecule type" value="Genomic_DNA"/>
</dbReference>
<evidence type="ECO:0000313" key="1">
    <source>
        <dbReference type="EMBL" id="GAA4676485.1"/>
    </source>
</evidence>
<name>A0ABP8VYR4_9ACTN</name>
<dbReference type="InterPro" id="IPR027417">
    <property type="entry name" value="P-loop_NTPase"/>
</dbReference>
<gene>
    <name evidence="1" type="ORF">GCM10023226_12130</name>
</gene>
<comment type="caution">
    <text evidence="1">The sequence shown here is derived from an EMBL/GenBank/DDBJ whole genome shotgun (WGS) entry which is preliminary data.</text>
</comment>
<organism evidence="1 2">
    <name type="scientific">Nocardioides nanhaiensis</name>
    <dbReference type="NCBI Taxonomy" id="1476871"/>
    <lineage>
        <taxon>Bacteria</taxon>
        <taxon>Bacillati</taxon>
        <taxon>Actinomycetota</taxon>
        <taxon>Actinomycetes</taxon>
        <taxon>Propionibacteriales</taxon>
        <taxon>Nocardioidaceae</taxon>
        <taxon>Nocardioides</taxon>
    </lineage>
</organism>
<sequence>MARRVFWHIGLPKTGTSYLQAIVWPHRETLREVGLLVPGRERRDHLWASLVVREDPHVARRNPRAPESWEVVRREIAAWPGDALVSHEFFCSATAEQARAGVEALERDGAEVHVVVTARESLGLFTSSWQEHLKNKGTTRIGDYGARVSPDPTVVWNWRALDLGLVLERWGPAVGDPARVHVITPPGRDRPRSELWERFCTVLGIDAAVASAEGFPNASMGVVEAETLRRVNERLEGFDRAFDRGVWIRSFLADDRLVPRGGEPYWPGPEQVEDCRRRGEQAVALVREAGYHVVGDLEALRVPASLPERRHPDSVTDAEVAACAVDLVADLLGEVRARSAPATPAPGGDRTSRLRRRLAALLRRER</sequence>
<evidence type="ECO:0008006" key="3">
    <source>
        <dbReference type="Google" id="ProtNLM"/>
    </source>
</evidence>
<evidence type="ECO:0000313" key="2">
    <source>
        <dbReference type="Proteomes" id="UP001500621"/>
    </source>
</evidence>
<keyword evidence="2" id="KW-1185">Reference proteome</keyword>